<dbReference type="SUPFAM" id="SSF50249">
    <property type="entry name" value="Nucleic acid-binding proteins"/>
    <property type="match status" value="1"/>
</dbReference>
<dbReference type="Proteomes" id="UP000599024">
    <property type="component" value="Unassembled WGS sequence"/>
</dbReference>
<evidence type="ECO:0000313" key="2">
    <source>
        <dbReference type="EMBL" id="MBC8209110.1"/>
    </source>
</evidence>
<protein>
    <submittedName>
        <fullName evidence="2">NYN domain-containing protein</fullName>
    </submittedName>
</protein>
<dbReference type="Gene3D" id="3.40.50.1010">
    <property type="entry name" value="5'-nuclease"/>
    <property type="match status" value="1"/>
</dbReference>
<dbReference type="PANTHER" id="PTHR35458:SF8">
    <property type="entry name" value="SLR0650 PROTEIN"/>
    <property type="match status" value="1"/>
</dbReference>
<dbReference type="GO" id="GO:0004540">
    <property type="term" value="F:RNA nuclease activity"/>
    <property type="evidence" value="ECO:0007669"/>
    <property type="project" value="InterPro"/>
</dbReference>
<evidence type="ECO:0000259" key="1">
    <source>
        <dbReference type="Pfam" id="PF01936"/>
    </source>
</evidence>
<dbReference type="AlphaFoldDB" id="A0A8J6TCY7"/>
<sequence length="258" mass="29483">MLKTGIYVDAENIRLCGGYGMRYDVLAELGHFGQNVLLRANSYLAEDSARTNEDREYRQKLYRYHHIVRQCGFKVIKKYVKHFIDDEGILTTKANADMDLAIDALLQARNLDRIILLTGDGDFLRLVLALQNMGCRVEVIAFNNVSQELKESADNYLSGFLVPGLLPIQGHDPAENRQRGIVINYNSERGFGFIRYFKLGPEGLMPESVFFHHSKAEVSNDSLFHNPENIFEFQIVTNPDNNRTEAWNIHCLDDPQTP</sequence>
<reference evidence="2 3" key="1">
    <citation type="submission" date="2020-08" db="EMBL/GenBank/DDBJ databases">
        <title>Bridging the membrane lipid divide: bacteria of the FCB group superphylum have the potential to synthesize archaeal ether lipids.</title>
        <authorList>
            <person name="Villanueva L."/>
            <person name="Von Meijenfeldt F.A.B."/>
            <person name="Westbye A.B."/>
            <person name="Yadav S."/>
            <person name="Hopmans E.C."/>
            <person name="Dutilh B.E."/>
            <person name="Sinninghe Damste J.S."/>
        </authorList>
    </citation>
    <scope>NUCLEOTIDE SEQUENCE [LARGE SCALE GENOMIC DNA]</scope>
    <source>
        <strain evidence="2">NIOZ-UU81</strain>
    </source>
</reference>
<proteinExistence type="predicted"/>
<dbReference type="EMBL" id="JACNLK010000077">
    <property type="protein sequence ID" value="MBC8209110.1"/>
    <property type="molecule type" value="Genomic_DNA"/>
</dbReference>
<organism evidence="2 3">
    <name type="scientific">Candidatus Desulfatifera sulfidica</name>
    <dbReference type="NCBI Taxonomy" id="2841691"/>
    <lineage>
        <taxon>Bacteria</taxon>
        <taxon>Pseudomonadati</taxon>
        <taxon>Thermodesulfobacteriota</taxon>
        <taxon>Desulfobulbia</taxon>
        <taxon>Desulfobulbales</taxon>
        <taxon>Desulfobulbaceae</taxon>
        <taxon>Candidatus Desulfatifera</taxon>
    </lineage>
</organism>
<feature type="domain" description="NYN" evidence="1">
    <location>
        <begin position="3"/>
        <end position="157"/>
    </location>
</feature>
<evidence type="ECO:0000313" key="3">
    <source>
        <dbReference type="Proteomes" id="UP000599024"/>
    </source>
</evidence>
<comment type="caution">
    <text evidence="2">The sequence shown here is derived from an EMBL/GenBank/DDBJ whole genome shotgun (WGS) entry which is preliminary data.</text>
</comment>
<dbReference type="Pfam" id="PF01936">
    <property type="entry name" value="NYN"/>
    <property type="match status" value="1"/>
</dbReference>
<gene>
    <name evidence="2" type="ORF">H8E79_08095</name>
</gene>
<dbReference type="PANTHER" id="PTHR35458">
    <property type="entry name" value="SLR0755 PROTEIN"/>
    <property type="match status" value="1"/>
</dbReference>
<accession>A0A8J6TCY7</accession>
<dbReference type="InterPro" id="IPR021139">
    <property type="entry name" value="NYN"/>
</dbReference>
<dbReference type="InterPro" id="IPR012340">
    <property type="entry name" value="NA-bd_OB-fold"/>
</dbReference>
<dbReference type="CDD" id="cd10911">
    <property type="entry name" value="PIN_LabA"/>
    <property type="match status" value="1"/>
</dbReference>
<dbReference type="InterPro" id="IPR047140">
    <property type="entry name" value="LabA"/>
</dbReference>
<dbReference type="Gene3D" id="2.40.50.140">
    <property type="entry name" value="Nucleic acid-binding proteins"/>
    <property type="match status" value="1"/>
</dbReference>
<name>A0A8J6TCY7_9BACT</name>